<dbReference type="Proteomes" id="UP000030655">
    <property type="component" value="Unassembled WGS sequence"/>
</dbReference>
<evidence type="ECO:0000256" key="1">
    <source>
        <dbReference type="ARBA" id="ARBA00022540"/>
    </source>
</evidence>
<gene>
    <name evidence="3" type="primary">TIF6</name>
    <name evidence="4" type="ORF">H312_02773</name>
</gene>
<comment type="subcellular location">
    <subcellularLocation>
        <location evidence="3">Cytoplasm</location>
    </subcellularLocation>
    <subcellularLocation>
        <location evidence="3">Nucleus</location>
        <location evidence="3">Nucleolus</location>
    </subcellularLocation>
    <text evidence="3">Shuttles between cytoplasm and nucleus/nucleolus.</text>
</comment>
<comment type="similarity">
    <text evidence="3">Belongs to the eIF-6 family.</text>
</comment>
<dbReference type="Pfam" id="PF01912">
    <property type="entry name" value="eIF-6"/>
    <property type="match status" value="1"/>
</dbReference>
<dbReference type="NCBIfam" id="TIGR00323">
    <property type="entry name" value="eIF-6"/>
    <property type="match status" value="1"/>
</dbReference>
<keyword evidence="2 3" id="KW-0648">Protein biosynthesis</keyword>
<dbReference type="PANTHER" id="PTHR10784">
    <property type="entry name" value="TRANSLATION INITIATION FACTOR 6"/>
    <property type="match status" value="1"/>
</dbReference>
<organism evidence="4 5">
    <name type="scientific">Anncaliia algerae PRA339</name>
    <dbReference type="NCBI Taxonomy" id="1288291"/>
    <lineage>
        <taxon>Eukaryota</taxon>
        <taxon>Fungi</taxon>
        <taxon>Fungi incertae sedis</taxon>
        <taxon>Microsporidia</taxon>
        <taxon>Tubulinosematoidea</taxon>
        <taxon>Tubulinosematidae</taxon>
        <taxon>Anncaliia</taxon>
    </lineage>
</organism>
<reference evidence="4 5" key="2">
    <citation type="submission" date="2014-03" db="EMBL/GenBank/DDBJ databases">
        <title>The Genome Sequence of Anncaliia algerae insect isolate PRA339.</title>
        <authorList>
            <consortium name="The Broad Institute Genome Sequencing Platform"/>
            <consortium name="The Broad Institute Genome Sequencing Center for Infectious Disease"/>
            <person name="Cuomo C."/>
            <person name="Becnel J."/>
            <person name="Sanscrainte N."/>
            <person name="Walker B."/>
            <person name="Young S.K."/>
            <person name="Zeng Q."/>
            <person name="Gargeya S."/>
            <person name="Fitzgerald M."/>
            <person name="Haas B."/>
            <person name="Abouelleil A."/>
            <person name="Alvarado L."/>
            <person name="Arachchi H.M."/>
            <person name="Berlin A.M."/>
            <person name="Chapman S.B."/>
            <person name="Dewar J."/>
            <person name="Goldberg J."/>
            <person name="Griggs A."/>
            <person name="Gujja S."/>
            <person name="Hansen M."/>
            <person name="Howarth C."/>
            <person name="Imamovic A."/>
            <person name="Larimer J."/>
            <person name="McCowan C."/>
            <person name="Murphy C."/>
            <person name="Neiman D."/>
            <person name="Pearson M."/>
            <person name="Priest M."/>
            <person name="Roberts A."/>
            <person name="Saif S."/>
            <person name="Shea T."/>
            <person name="Sisk P."/>
            <person name="Sykes S."/>
            <person name="Wortman J."/>
            <person name="Nusbaum C."/>
            <person name="Birren B."/>
        </authorList>
    </citation>
    <scope>NUCLEOTIDE SEQUENCE [LARGE SCALE GENOMIC DNA]</scope>
    <source>
        <strain evidence="4 5">PRA339</strain>
    </source>
</reference>
<dbReference type="InterPro" id="IPR002769">
    <property type="entry name" value="eIF6"/>
</dbReference>
<keyword evidence="3" id="KW-0963">Cytoplasm</keyword>
<dbReference type="HAMAP" id="MF_00032">
    <property type="entry name" value="eIF_6"/>
    <property type="match status" value="1"/>
</dbReference>
<evidence type="ECO:0000313" key="5">
    <source>
        <dbReference type="Proteomes" id="UP000030655"/>
    </source>
</evidence>
<dbReference type="GO" id="GO:0000466">
    <property type="term" value="P:maturation of 5.8S rRNA from tricistronic rRNA transcript (SSU-rRNA, 5.8S rRNA, LSU-rRNA)"/>
    <property type="evidence" value="ECO:0007669"/>
    <property type="project" value="EnsemblFungi"/>
</dbReference>
<comment type="function">
    <text evidence="3">Binds to the 60S ribosomal subunit and prevents its association with the 40S ribosomal subunit to form the 80S initiation complex in the cytoplasm. Is also involved in ribosome biogenesis. Associates with pre-60S subunits in the nucleus and is involved in its nuclear export.</text>
</comment>
<dbReference type="GO" id="GO:0042256">
    <property type="term" value="P:cytosolic ribosome assembly"/>
    <property type="evidence" value="ECO:0007669"/>
    <property type="project" value="UniProtKB-UniRule"/>
</dbReference>
<evidence type="ECO:0000256" key="2">
    <source>
        <dbReference type="ARBA" id="ARBA00022917"/>
    </source>
</evidence>
<protein>
    <recommendedName>
        <fullName evidence="3">Eukaryotic translation initiation factor 6</fullName>
        <shortName evidence="3">eIF-6</shortName>
    </recommendedName>
</protein>
<dbReference type="GO" id="GO:0003743">
    <property type="term" value="F:translation initiation factor activity"/>
    <property type="evidence" value="ECO:0007669"/>
    <property type="project" value="UniProtKB-UniRule"/>
</dbReference>
<dbReference type="EMBL" id="KK365226">
    <property type="protein sequence ID" value="KCZ79831.1"/>
    <property type="molecule type" value="Genomic_DNA"/>
</dbReference>
<proteinExistence type="inferred from homology"/>
<dbReference type="GO" id="GO:0000054">
    <property type="term" value="P:ribosomal subunit export from nucleus"/>
    <property type="evidence" value="ECO:0007669"/>
    <property type="project" value="UniProtKB-UniRule"/>
</dbReference>
<sequence>MQKISYEGSSEIGAYARLTSAYLLIGRSENNFFASNFANLSIPVIETTINSIRTVGSLTQGNKYGLLLPNTTHDHELFFIRQNLPENIKVRRIDERLNALGNIILCNDHIALVHPEIEPETVEAIKDVLRVPVHKICINDKPLVGTYAVMNNQGMLVEPKTSEEEMNGLRNLVNLRISAGTVNMGNDSVGGGIIINDYMGFCGKDTTNPELGFMEKLFLLTETNN</sequence>
<dbReference type="GO" id="GO:0000463">
    <property type="term" value="P:maturation of LSU-rRNA from tricistronic rRNA transcript (SSU-rRNA, 5.8S rRNA, LSU-rRNA)"/>
    <property type="evidence" value="ECO:0007669"/>
    <property type="project" value="EnsemblFungi"/>
</dbReference>
<dbReference type="SUPFAM" id="SSF55909">
    <property type="entry name" value="Pentein"/>
    <property type="match status" value="1"/>
</dbReference>
<comment type="subunit">
    <text evidence="3">Monomer. Associates with the 60S ribosomal subunit.</text>
</comment>
<name>A0A059EYM9_9MICR</name>
<dbReference type="GO" id="GO:0030687">
    <property type="term" value="C:preribosome, large subunit precursor"/>
    <property type="evidence" value="ECO:0007669"/>
    <property type="project" value="EnsemblFungi"/>
</dbReference>
<dbReference type="GO" id="GO:0043023">
    <property type="term" value="F:ribosomal large subunit binding"/>
    <property type="evidence" value="ECO:0007669"/>
    <property type="project" value="UniProtKB-UniRule"/>
</dbReference>
<dbReference type="AlphaFoldDB" id="A0A059EYM9"/>
<keyword evidence="3" id="KW-0690">Ribosome biogenesis</keyword>
<dbReference type="VEuPathDB" id="MicrosporidiaDB:H312_02773"/>
<dbReference type="GO" id="GO:1902626">
    <property type="term" value="P:assembly of large subunit precursor of preribosome"/>
    <property type="evidence" value="ECO:0007669"/>
    <property type="project" value="EnsemblFungi"/>
</dbReference>
<evidence type="ECO:0000256" key="3">
    <source>
        <dbReference type="HAMAP-Rule" id="MF_03132"/>
    </source>
</evidence>
<dbReference type="GO" id="GO:0005737">
    <property type="term" value="C:cytoplasm"/>
    <property type="evidence" value="ECO:0007669"/>
    <property type="project" value="UniProtKB-SubCell"/>
</dbReference>
<comment type="caution">
    <text evidence="3">Lacks conserved residue(s) required for the propagation of feature annotation.</text>
</comment>
<accession>A0A059EYM9</accession>
<dbReference type="SMART" id="SM00654">
    <property type="entry name" value="eIF6"/>
    <property type="match status" value="1"/>
</dbReference>
<dbReference type="Gene3D" id="3.75.10.10">
    <property type="entry name" value="L-arginine/glycine Amidinotransferase, Chain A"/>
    <property type="match status" value="1"/>
</dbReference>
<reference evidence="5" key="1">
    <citation type="submission" date="2013-02" db="EMBL/GenBank/DDBJ databases">
        <authorList>
            <consortium name="The Broad Institute Genome Sequencing Platform"/>
            <person name="Cuomo C."/>
            <person name="Becnel J."/>
            <person name="Sanscrainte N."/>
            <person name="Walker B."/>
            <person name="Young S.K."/>
            <person name="Zeng Q."/>
            <person name="Gargeya S."/>
            <person name="Fitzgerald M."/>
            <person name="Haas B."/>
            <person name="Abouelleil A."/>
            <person name="Alvarado L."/>
            <person name="Arachchi H.M."/>
            <person name="Berlin A.M."/>
            <person name="Chapman S.B."/>
            <person name="Dewar J."/>
            <person name="Goldberg J."/>
            <person name="Griggs A."/>
            <person name="Gujja S."/>
            <person name="Hansen M."/>
            <person name="Howarth C."/>
            <person name="Imamovic A."/>
            <person name="Larimer J."/>
            <person name="McCowan C."/>
            <person name="Murphy C."/>
            <person name="Neiman D."/>
            <person name="Pearson M."/>
            <person name="Priest M."/>
            <person name="Roberts A."/>
            <person name="Saif S."/>
            <person name="Shea T."/>
            <person name="Sisk P."/>
            <person name="Sykes S."/>
            <person name="Wortman J."/>
            <person name="Nusbaum C."/>
            <person name="Birren B."/>
        </authorList>
    </citation>
    <scope>NUCLEOTIDE SEQUENCE [LARGE SCALE GENOMIC DNA]</scope>
    <source>
        <strain evidence="5">PRA339</strain>
    </source>
</reference>
<dbReference type="OrthoDB" id="4155914at2759"/>
<dbReference type="GO" id="GO:0005730">
    <property type="term" value="C:nucleolus"/>
    <property type="evidence" value="ECO:0007669"/>
    <property type="project" value="UniProtKB-SubCell"/>
</dbReference>
<dbReference type="STRING" id="1288291.A0A059EYM9"/>
<evidence type="ECO:0000313" key="4">
    <source>
        <dbReference type="EMBL" id="KCZ79831.1"/>
    </source>
</evidence>
<keyword evidence="3" id="KW-0539">Nucleus</keyword>
<keyword evidence="1 3" id="KW-0396">Initiation factor</keyword>
<dbReference type="PIRSF" id="PIRSF006413">
    <property type="entry name" value="IF-6"/>
    <property type="match status" value="1"/>
</dbReference>
<dbReference type="HOGENOM" id="CLU_071894_0_0_1"/>
<keyword evidence="5" id="KW-1185">Reference proteome</keyword>